<feature type="transmembrane region" description="Helical" evidence="1">
    <location>
        <begin position="297"/>
        <end position="319"/>
    </location>
</feature>
<dbReference type="AlphaFoldDB" id="A0A059FS27"/>
<dbReference type="Proteomes" id="UP000025171">
    <property type="component" value="Unassembled WGS sequence"/>
</dbReference>
<accession>A0A059FS27</accession>
<comment type="caution">
    <text evidence="2">The sequence shown here is derived from an EMBL/GenBank/DDBJ whole genome shotgun (WGS) entry which is preliminary data.</text>
</comment>
<evidence type="ECO:0000256" key="1">
    <source>
        <dbReference type="SAM" id="Phobius"/>
    </source>
</evidence>
<reference evidence="2 3" key="1">
    <citation type="journal article" date="2014" name="Antonie Van Leeuwenhoek">
        <title>Hyphomonas beringensis sp. nov. and Hyphomonas chukchiensis sp. nov., isolated from surface seawater of the Bering Sea and Chukchi Sea.</title>
        <authorList>
            <person name="Li C."/>
            <person name="Lai Q."/>
            <person name="Li G."/>
            <person name="Dong C."/>
            <person name="Wang J."/>
            <person name="Liao Y."/>
            <person name="Shao Z."/>
        </authorList>
    </citation>
    <scope>NUCLEOTIDE SEQUENCE [LARGE SCALE GENOMIC DNA]</scope>
    <source>
        <strain evidence="2 3">MHS-2</strain>
    </source>
</reference>
<keyword evidence="1" id="KW-0812">Transmembrane</keyword>
<gene>
    <name evidence="2" type="ORF">HJO_06380</name>
</gene>
<evidence type="ECO:0008006" key="4">
    <source>
        <dbReference type="Google" id="ProtNLM"/>
    </source>
</evidence>
<dbReference type="EMBL" id="ARYK01000002">
    <property type="protein sequence ID" value="KCZ93459.1"/>
    <property type="molecule type" value="Genomic_DNA"/>
</dbReference>
<sequence>MPFHSDGGFTVPAGPDWQTGAEFDFFQNRHSLFPGLKWIDLACSAETQIAGRAVTGARLVVLDTFSAYLELCLDLADFATVPDATLRTLYTEICDFQLDAGHALIRRAQDYLGKGAALTWHFSINVLTDGVRAEGINAFEGIIGRSQAAADESTQQSDALQLVVMGKTGGWVALTPAATAETYSTARFWLARTQMAFSAIQLVSDALMRQRRTILDRRQIAPKEFDAFLKLKQRAIGLLFKISPGANCASWMDSDIYGHCYKAWAIDDDKQTLLDMVDRLEGVIGNLEERRVRKNNFLLSVLINIITITGLFAVLDYFIGFSSRQGLDMAVALSVERQGALAVVVLMSAFVLFLTVRNR</sequence>
<proteinExistence type="predicted"/>
<name>A0A059FS27_9PROT</name>
<evidence type="ECO:0000313" key="2">
    <source>
        <dbReference type="EMBL" id="KCZ93459.1"/>
    </source>
</evidence>
<keyword evidence="3" id="KW-1185">Reference proteome</keyword>
<protein>
    <recommendedName>
        <fullName evidence="4">CorA-like Mg2+ transporter protein</fullName>
    </recommendedName>
</protein>
<organism evidence="2 3">
    <name type="scientific">Hyphomonas johnsonii MHS-2</name>
    <dbReference type="NCBI Taxonomy" id="1280950"/>
    <lineage>
        <taxon>Bacteria</taxon>
        <taxon>Pseudomonadati</taxon>
        <taxon>Pseudomonadota</taxon>
        <taxon>Alphaproteobacteria</taxon>
        <taxon>Hyphomonadales</taxon>
        <taxon>Hyphomonadaceae</taxon>
        <taxon>Hyphomonas</taxon>
    </lineage>
</organism>
<dbReference type="PATRIC" id="fig|1280950.3.peg.1284"/>
<evidence type="ECO:0000313" key="3">
    <source>
        <dbReference type="Proteomes" id="UP000025171"/>
    </source>
</evidence>
<keyword evidence="1" id="KW-0472">Membrane</keyword>
<keyword evidence="1" id="KW-1133">Transmembrane helix</keyword>
<dbReference type="STRING" id="1280950.HJO_06380"/>
<feature type="transmembrane region" description="Helical" evidence="1">
    <location>
        <begin position="339"/>
        <end position="356"/>
    </location>
</feature>